<evidence type="ECO:0000256" key="7">
    <source>
        <dbReference type="ARBA" id="ARBA00022777"/>
    </source>
</evidence>
<dbReference type="GO" id="GO:0008270">
    <property type="term" value="F:zinc ion binding"/>
    <property type="evidence" value="ECO:0007669"/>
    <property type="project" value="UniProtKB-KW"/>
</dbReference>
<evidence type="ECO:0000256" key="8">
    <source>
        <dbReference type="ARBA" id="ARBA00022833"/>
    </source>
</evidence>
<dbReference type="PANTHER" id="PTHR45748:SF7">
    <property type="entry name" value="1-PHOSPHATIDYLINOSITOL 3-PHOSPHATE 5-KINASE-RELATED"/>
    <property type="match status" value="1"/>
</dbReference>
<feature type="region of interest" description="Disordered" evidence="13">
    <location>
        <begin position="1465"/>
        <end position="1509"/>
    </location>
</feature>
<name>A0A9N8VBW3_9GLOM</name>
<evidence type="ECO:0000259" key="15">
    <source>
        <dbReference type="PROSITE" id="PS51455"/>
    </source>
</evidence>
<dbReference type="Gene3D" id="3.30.40.10">
    <property type="entry name" value="Zinc/RING finger domain, C3HC4 (zinc finger)"/>
    <property type="match status" value="1"/>
</dbReference>
<keyword evidence="3 12" id="KW-0808">Transferase</keyword>
<dbReference type="InterPro" id="IPR013083">
    <property type="entry name" value="Znf_RING/FYVE/PHD"/>
</dbReference>
<comment type="caution">
    <text evidence="16">The sequence shown here is derived from an EMBL/GenBank/DDBJ whole genome shotgun (WGS) entry which is preliminary data.</text>
</comment>
<feature type="compositionally biased region" description="Polar residues" evidence="13">
    <location>
        <begin position="1337"/>
        <end position="1366"/>
    </location>
</feature>
<evidence type="ECO:0000256" key="5">
    <source>
        <dbReference type="ARBA" id="ARBA00022741"/>
    </source>
</evidence>
<evidence type="ECO:0000256" key="13">
    <source>
        <dbReference type="SAM" id="MobiDB-lite"/>
    </source>
</evidence>
<feature type="region of interest" description="Disordered" evidence="13">
    <location>
        <begin position="1592"/>
        <end position="1620"/>
    </location>
</feature>
<evidence type="ECO:0000256" key="9">
    <source>
        <dbReference type="ARBA" id="ARBA00022840"/>
    </source>
</evidence>
<proteinExistence type="predicted"/>
<dbReference type="InterPro" id="IPR027483">
    <property type="entry name" value="PInositol-4-P-4/5-kinase_C_sf"/>
</dbReference>
<accession>A0A9N8VBW3</accession>
<dbReference type="GO" id="GO:0010008">
    <property type="term" value="C:endosome membrane"/>
    <property type="evidence" value="ECO:0007669"/>
    <property type="project" value="TreeGrafter"/>
</dbReference>
<dbReference type="SUPFAM" id="SSF56104">
    <property type="entry name" value="SAICAR synthase-like"/>
    <property type="match status" value="1"/>
</dbReference>
<feature type="domain" description="FYVE-type" evidence="14">
    <location>
        <begin position="231"/>
        <end position="291"/>
    </location>
</feature>
<feature type="region of interest" description="Disordered" evidence="13">
    <location>
        <begin position="508"/>
        <end position="533"/>
    </location>
</feature>
<keyword evidence="7 12" id="KW-0418">Kinase</keyword>
<dbReference type="InterPro" id="IPR002498">
    <property type="entry name" value="PInositol-4-P-4/5-kinase_core"/>
</dbReference>
<dbReference type="InterPro" id="IPR044769">
    <property type="entry name" value="PIKfyve_PIPKc"/>
</dbReference>
<feature type="compositionally biased region" description="Low complexity" evidence="13">
    <location>
        <begin position="62"/>
        <end position="74"/>
    </location>
</feature>
<evidence type="ECO:0000256" key="3">
    <source>
        <dbReference type="ARBA" id="ARBA00022679"/>
    </source>
</evidence>
<evidence type="ECO:0000259" key="14">
    <source>
        <dbReference type="PROSITE" id="PS50178"/>
    </source>
</evidence>
<feature type="compositionally biased region" description="Basic and acidic residues" evidence="13">
    <location>
        <begin position="1499"/>
        <end position="1509"/>
    </location>
</feature>
<feature type="region of interest" description="Disordered" evidence="13">
    <location>
        <begin position="460"/>
        <end position="483"/>
    </location>
</feature>
<feature type="region of interest" description="Disordered" evidence="13">
    <location>
        <begin position="1326"/>
        <end position="1431"/>
    </location>
</feature>
<keyword evidence="6 11" id="KW-0863">Zinc-finger</keyword>
<dbReference type="PANTHER" id="PTHR45748">
    <property type="entry name" value="1-PHOSPHATIDYLINOSITOL 3-PHOSPHATE 5-KINASE-RELATED"/>
    <property type="match status" value="1"/>
</dbReference>
<comment type="catalytic activity">
    <reaction evidence="1">
        <text>a 1,2-diacyl-sn-glycero-3-phospho-(1D-myo-inositol-3-phosphate) + ATP = a 1,2-diacyl-sn-glycero-3-phospho-(1D-myo-inositol-3,5-bisphosphate) + ADP + H(+)</text>
        <dbReference type="Rhea" id="RHEA:13609"/>
        <dbReference type="ChEBI" id="CHEBI:15378"/>
        <dbReference type="ChEBI" id="CHEBI:30616"/>
        <dbReference type="ChEBI" id="CHEBI:57923"/>
        <dbReference type="ChEBI" id="CHEBI:58088"/>
        <dbReference type="ChEBI" id="CHEBI:456216"/>
        <dbReference type="EC" id="2.7.1.150"/>
    </reaction>
</comment>
<feature type="compositionally biased region" description="Polar residues" evidence="13">
    <location>
        <begin position="1602"/>
        <end position="1611"/>
    </location>
</feature>
<dbReference type="GO" id="GO:0005524">
    <property type="term" value="F:ATP binding"/>
    <property type="evidence" value="ECO:0007669"/>
    <property type="project" value="UniProtKB-UniRule"/>
</dbReference>
<dbReference type="SUPFAM" id="SSF57903">
    <property type="entry name" value="FYVE/PHD zinc finger"/>
    <property type="match status" value="1"/>
</dbReference>
<dbReference type="Pfam" id="PF00118">
    <property type="entry name" value="Cpn60_TCP1"/>
    <property type="match status" value="1"/>
</dbReference>
<reference evidence="16" key="1">
    <citation type="submission" date="2021-06" db="EMBL/GenBank/DDBJ databases">
        <authorList>
            <person name="Kallberg Y."/>
            <person name="Tangrot J."/>
            <person name="Rosling A."/>
        </authorList>
    </citation>
    <scope>NUCLEOTIDE SEQUENCE</scope>
    <source>
        <strain evidence="16">FL130A</strain>
    </source>
</reference>
<dbReference type="SMART" id="SM00330">
    <property type="entry name" value="PIPKc"/>
    <property type="match status" value="1"/>
</dbReference>
<dbReference type="InterPro" id="IPR002423">
    <property type="entry name" value="Cpn60/GroEL/TCP-1"/>
</dbReference>
<evidence type="ECO:0000256" key="2">
    <source>
        <dbReference type="ARBA" id="ARBA00012009"/>
    </source>
</evidence>
<keyword evidence="8" id="KW-0862">Zinc</keyword>
<dbReference type="InterPro" id="IPR011011">
    <property type="entry name" value="Znf_FYVE_PHD"/>
</dbReference>
<dbReference type="FunFam" id="3.30.800.10:FF:000005">
    <property type="entry name" value="1-phosphatidylinositol-3-phosphate 5-kinase (Fab1)"/>
    <property type="match status" value="1"/>
</dbReference>
<dbReference type="Gene3D" id="3.30.810.10">
    <property type="entry name" value="2-Layer Sandwich"/>
    <property type="match status" value="1"/>
</dbReference>
<dbReference type="SMART" id="SM00064">
    <property type="entry name" value="FYVE"/>
    <property type="match status" value="1"/>
</dbReference>
<dbReference type="GO" id="GO:0000285">
    <property type="term" value="F:1-phosphatidylinositol-3-phosphate 5-kinase activity"/>
    <property type="evidence" value="ECO:0007669"/>
    <property type="project" value="UniProtKB-EC"/>
</dbReference>
<dbReference type="FunFam" id="3.30.810.10:FF:000001">
    <property type="entry name" value="1-phosphatidylinositol 3-phosphate 5-kinase FAB1"/>
    <property type="match status" value="1"/>
</dbReference>
<protein>
    <recommendedName>
        <fullName evidence="2">1-phosphatidylinositol-3-phosphate 5-kinase</fullName>
        <ecNumber evidence="2">2.7.1.150</ecNumber>
    </recommendedName>
    <alternativeName>
        <fullName evidence="10">Type III PIP kinase</fullName>
    </alternativeName>
</protein>
<dbReference type="Pfam" id="PF01504">
    <property type="entry name" value="PIP5K"/>
    <property type="match status" value="1"/>
</dbReference>
<dbReference type="GO" id="GO:0046854">
    <property type="term" value="P:phosphatidylinositol phosphate biosynthetic process"/>
    <property type="evidence" value="ECO:0007669"/>
    <property type="project" value="TreeGrafter"/>
</dbReference>
<keyword evidence="17" id="KW-1185">Reference proteome</keyword>
<dbReference type="CDD" id="cd03334">
    <property type="entry name" value="Fab1_TCP"/>
    <property type="match status" value="1"/>
</dbReference>
<dbReference type="PROSITE" id="PS51455">
    <property type="entry name" value="PIPK"/>
    <property type="match status" value="1"/>
</dbReference>
<feature type="region of interest" description="Disordered" evidence="13">
    <location>
        <begin position="62"/>
        <end position="83"/>
    </location>
</feature>
<dbReference type="Proteomes" id="UP000789508">
    <property type="component" value="Unassembled WGS sequence"/>
</dbReference>
<evidence type="ECO:0000256" key="6">
    <source>
        <dbReference type="ARBA" id="ARBA00022771"/>
    </source>
</evidence>
<evidence type="ECO:0000256" key="4">
    <source>
        <dbReference type="ARBA" id="ARBA00022723"/>
    </source>
</evidence>
<gene>
    <name evidence="16" type="ORF">ALEPTO_LOCUS963</name>
</gene>
<dbReference type="CDD" id="cd15725">
    <property type="entry name" value="FYVE_PIKfyve_Fab1"/>
    <property type="match status" value="1"/>
</dbReference>
<dbReference type="InterPro" id="IPR027409">
    <property type="entry name" value="GroEL-like_apical_dom_sf"/>
</dbReference>
<dbReference type="CDD" id="cd17300">
    <property type="entry name" value="PIPKc_PIKfyve"/>
    <property type="match status" value="1"/>
</dbReference>
<evidence type="ECO:0000256" key="1">
    <source>
        <dbReference type="ARBA" id="ARBA00000768"/>
    </source>
</evidence>
<dbReference type="EMBL" id="CAJVPS010000089">
    <property type="protein sequence ID" value="CAG8450252.1"/>
    <property type="molecule type" value="Genomic_DNA"/>
</dbReference>
<dbReference type="SUPFAM" id="SSF52029">
    <property type="entry name" value="GroEL apical domain-like"/>
    <property type="match status" value="1"/>
</dbReference>
<dbReference type="Gene3D" id="3.50.7.10">
    <property type="entry name" value="GroEL"/>
    <property type="match status" value="1"/>
</dbReference>
<feature type="compositionally biased region" description="Basic and acidic residues" evidence="13">
    <location>
        <begin position="1465"/>
        <end position="1478"/>
    </location>
</feature>
<dbReference type="Pfam" id="PF01363">
    <property type="entry name" value="FYVE"/>
    <property type="match status" value="1"/>
</dbReference>
<sequence>MLTTTSNNSNNGDNATYSPLNLDVKTLTSFDLDKTLEQDNENVVTKLFQRVKNSFNAVSAATTTTTTSISNSGSEPSRPPSALLKDKEKKGFIHGGVTPAPPVVSLAPAFGNSPNLLIESERGAQETHAFLNSESGVGGNGYGITDNMAQQRPAPSSPFSSSLTLYDPLAPTTNSNSNNNTLYSYKDVSDTKSIRSSAIGPASSIGNTNSLKKVIRRLRGEGLNQIYWMSDDICQECYDCQATFTTFRRKHHCRACGQIFCKKCAQHLIPGEKYKLDGPMRVCNFCMKLMQEYGDESDSDLEHALNQRHEFSTAPLPRQIPSSSTIRGNNYYRPPTIDHGFSLTPPVPHVAQNWQPRAPSPDTLSINDGIKKMLSAGSSLFVNRSRSNTITEEPVLSSSPAPFRRSLTEADKTTPAVNPEAVLDPEIAPFMSDEDQEGHYDTWSNPSNVLNFLSTMHPNDGGGESAAPTPAVSEYAGSDEDSWDYNTKTQQKILQKGVRNEEIRSHFGRERTASTRRRSINGVRPPANRHPKRGYMRQINTGPGQPEIAISCSPIERPSSPYYARHHRSSSQPIKIEINPSFLTHMRRLLRQALQEAEINLSEGWEEVIMKLMHKVSENLNPDIRNGDEIDIRHYVKIKKIPGGTPQDSQYVTGVVCTKKLADKKMARALTSPRVLILTFPLEYQRVENQFISLEPVIAQEKKHLENLIQRIADLRPNIVLVEKTVARKALEFLIEHKLTVAINVKTSVIEAVARCTRADILPSMDKFGLNPKLGKCGEFYVKTFEHQLIPGRRKSYLFFENCPKELGCTIVLRGGDIETLEKIKQVTDLMVFVVYNLKLESALMNNQSARVPSHRMDDVWEAKRNEYFNGVNAIEDKVSEALHRYESKILSVSPFIKFPAPYLLVKMAQTERKLAELTSRKDPEQVIADVELADIVNERDQLTRTWESHLLMNNDASPFAHQNIVVLYSNVCTVTQAPCQGPEVHIIEYYSESDRTLGQYLEEMCYDSSYLCPAKTCDRPLLMHYKSYCHGNARISVVIEQYECPRPGMENTILMWSYCTKCQRATPMVQMSEDTWKYSFGKYLEQSFYQTELRRVEICPHAFYRDHAHYFSLKNLAVRFEYQPICLMEVSVPPMILRTKPEVAIRLKNQDYESYKSKITKYLESVAERIKTFDYGIVQPDKLENCKQELHDMSSKVASELNYMLQQLNHTYVNSSPDDTLALNQVLVDLQEKVAHWEQVFNEFARQYFPTRLTAKQLKKMLNLDSNYPISITRGSPIKELPLAKLEEIFMETTKIAPTSNKENQPQIESLVLNAVNEKELPRTDIKEKELIQPTVKATSNQSNTNIIDPKNSQKPQLSSRTVSESKIHPILNPSQDQQSELIKDSEEINKSAPNFPKRKPASNKSADDGGTTKINSVENNRTADSSVDNSREMLLSSAAASTSNVFMSNLNTRVSVLTLDLEKEKAKGENSQERPASKGKRSKKSESESSERPPNSRHNEKPTRIARIQDFRRSSARTFAEINNKLKNGRLTSKPKLEVFSNVKEAGLPIPMNKTETYDQTEAKPEYPSIGHEPSDESYVYESAISYLPPDDQDGLLTPESDNYQNASSRDQESVKENSVFPPIVRSLTNLWADRNAANLKPLEYPLHSTEHVFADSNIIVREDEPSSIIAFTLSSKDYLNKLQLEQQTHPSATVTEVFVPENEGHPGTNGSNWDMVDMEDGPENIKDALLRETGMHMKYQFSEGSSQLFCKIFFAEQFDALRRNCGCESTYIQSLARCVKWDSTGGKSGSAFLKTRDDRLVMKQMSRLEMDAFLKFAPAYFEYMSKAFFHELPTVLAKIFGFYRIGYKNEQYGKNMKIDVIVMENLFYERKISKIFDLKGSMRNRHVRSTGKENEVLLDENLLELLHDKPLYLREHSKRILRASLWNDTLFLGKLNVMDYSLLVGIDEGKQELVVDFIRTFTWDKKLESWVKETGILGGGGKEPTIVSPRQYKHRFREAMDRYFLMVPDIWSTHRKTRPGPIQPKD</sequence>
<feature type="compositionally biased region" description="Polar residues" evidence="13">
    <location>
        <begin position="1414"/>
        <end position="1430"/>
    </location>
</feature>
<keyword evidence="4" id="KW-0479">Metal-binding</keyword>
<evidence type="ECO:0000256" key="12">
    <source>
        <dbReference type="PROSITE-ProRule" id="PRU00781"/>
    </source>
</evidence>
<dbReference type="OrthoDB" id="158357at2759"/>
<dbReference type="PROSITE" id="PS50178">
    <property type="entry name" value="ZF_FYVE"/>
    <property type="match status" value="1"/>
</dbReference>
<evidence type="ECO:0000256" key="10">
    <source>
        <dbReference type="ARBA" id="ARBA00075294"/>
    </source>
</evidence>
<evidence type="ECO:0000256" key="11">
    <source>
        <dbReference type="PROSITE-ProRule" id="PRU00091"/>
    </source>
</evidence>
<dbReference type="InterPro" id="IPR027484">
    <property type="entry name" value="PInositol-4-P-5-kinase_N"/>
</dbReference>
<dbReference type="Gene3D" id="3.30.800.10">
    <property type="entry name" value="Phosphatidylinositol Phosphate Kinase II Beta"/>
    <property type="match status" value="1"/>
</dbReference>
<dbReference type="FunFam" id="3.50.7.10:FF:000007">
    <property type="entry name" value="1-phosphatidylinositol 3-phosphate 5-kinase isoform X1"/>
    <property type="match status" value="1"/>
</dbReference>
<dbReference type="InterPro" id="IPR017455">
    <property type="entry name" value="Znf_FYVE-rel"/>
</dbReference>
<organism evidence="16 17">
    <name type="scientific">Ambispora leptoticha</name>
    <dbReference type="NCBI Taxonomy" id="144679"/>
    <lineage>
        <taxon>Eukaryota</taxon>
        <taxon>Fungi</taxon>
        <taxon>Fungi incertae sedis</taxon>
        <taxon>Mucoromycota</taxon>
        <taxon>Glomeromycotina</taxon>
        <taxon>Glomeromycetes</taxon>
        <taxon>Archaeosporales</taxon>
        <taxon>Ambisporaceae</taxon>
        <taxon>Ambispora</taxon>
    </lineage>
</organism>
<feature type="domain" description="PIPK" evidence="15">
    <location>
        <begin position="1677"/>
        <end position="2007"/>
    </location>
</feature>
<keyword evidence="9 12" id="KW-0067">ATP-binding</keyword>
<evidence type="ECO:0000313" key="17">
    <source>
        <dbReference type="Proteomes" id="UP000789508"/>
    </source>
</evidence>
<dbReference type="GO" id="GO:0000329">
    <property type="term" value="C:fungal-type vacuole membrane"/>
    <property type="evidence" value="ECO:0007669"/>
    <property type="project" value="TreeGrafter"/>
</dbReference>
<evidence type="ECO:0000313" key="16">
    <source>
        <dbReference type="EMBL" id="CAG8450252.1"/>
    </source>
</evidence>
<keyword evidence="5 12" id="KW-0547">Nucleotide-binding</keyword>
<dbReference type="EC" id="2.7.1.150" evidence="2"/>
<dbReference type="InterPro" id="IPR000306">
    <property type="entry name" value="Znf_FYVE"/>
</dbReference>